<evidence type="ECO:0000256" key="3">
    <source>
        <dbReference type="ARBA" id="ARBA00022475"/>
    </source>
</evidence>
<dbReference type="GO" id="GO:0042121">
    <property type="term" value="P:alginic acid biosynthetic process"/>
    <property type="evidence" value="ECO:0007669"/>
    <property type="project" value="InterPro"/>
</dbReference>
<feature type="transmembrane region" description="Helical" evidence="10">
    <location>
        <begin position="30"/>
        <end position="61"/>
    </location>
</feature>
<feature type="transmembrane region" description="Helical" evidence="10">
    <location>
        <begin position="425"/>
        <end position="445"/>
    </location>
</feature>
<dbReference type="GO" id="GO:0016746">
    <property type="term" value="F:acyltransferase activity"/>
    <property type="evidence" value="ECO:0007669"/>
    <property type="project" value="UniProtKB-KW"/>
</dbReference>
<evidence type="ECO:0000256" key="6">
    <source>
        <dbReference type="ARBA" id="ARBA00022989"/>
    </source>
</evidence>
<keyword evidence="3 9" id="KW-1003">Cell membrane</keyword>
<evidence type="ECO:0000256" key="10">
    <source>
        <dbReference type="SAM" id="Phobius"/>
    </source>
</evidence>
<organism evidence="11 12">
    <name type="scientific">Portibacter lacus</name>
    <dbReference type="NCBI Taxonomy" id="1099794"/>
    <lineage>
        <taxon>Bacteria</taxon>
        <taxon>Pseudomonadati</taxon>
        <taxon>Bacteroidota</taxon>
        <taxon>Saprospiria</taxon>
        <taxon>Saprospirales</taxon>
        <taxon>Haliscomenobacteraceae</taxon>
        <taxon>Portibacter</taxon>
    </lineage>
</organism>
<feature type="transmembrane region" description="Helical" evidence="10">
    <location>
        <begin position="73"/>
        <end position="90"/>
    </location>
</feature>
<evidence type="ECO:0000256" key="5">
    <source>
        <dbReference type="ARBA" id="ARBA00022692"/>
    </source>
</evidence>
<keyword evidence="6 10" id="KW-1133">Transmembrane helix</keyword>
<keyword evidence="7 9" id="KW-0472">Membrane</keyword>
<evidence type="ECO:0000256" key="8">
    <source>
        <dbReference type="ARBA" id="ARBA00023315"/>
    </source>
</evidence>
<evidence type="ECO:0000256" key="4">
    <source>
        <dbReference type="ARBA" id="ARBA00022679"/>
    </source>
</evidence>
<dbReference type="Proteomes" id="UP001156666">
    <property type="component" value="Unassembled WGS sequence"/>
</dbReference>
<name>A0AA37SPY1_9BACT</name>
<dbReference type="PIRSF" id="PIRSF500217">
    <property type="entry name" value="AlgI"/>
    <property type="match status" value="1"/>
</dbReference>
<comment type="caution">
    <text evidence="11">The sequence shown here is derived from an EMBL/GenBank/DDBJ whole genome shotgun (WGS) entry which is preliminary data.</text>
</comment>
<evidence type="ECO:0000256" key="9">
    <source>
        <dbReference type="PIRNR" id="PIRNR016636"/>
    </source>
</evidence>
<evidence type="ECO:0000256" key="1">
    <source>
        <dbReference type="ARBA" id="ARBA00004651"/>
    </source>
</evidence>
<evidence type="ECO:0000313" key="12">
    <source>
        <dbReference type="Proteomes" id="UP001156666"/>
    </source>
</evidence>
<dbReference type="PANTHER" id="PTHR13285">
    <property type="entry name" value="ACYLTRANSFERASE"/>
    <property type="match status" value="1"/>
</dbReference>
<sequence>MVFSSAIFLVYFLPVALISYWITPNRFKNLTALIFSLFFFFWGAPQFTPILIVSIIADFYLSKNMRQDGVGKKSYLLISLILNIGLLAYFKYANFFITNLGFTWETIVLPLGISFFTFQKISYIVDVYQGKNPPFKKIQDFALYILFFPQLIAGPIVRYGEIKTQIENIKDRFRADQITQGFYRFSVGLTKKVFIADQIAEVADRVFRIDPEMLTMGQAWLGAIAYAFQIYFDFSGYTDMALGIGLMMGFRLPENFNYPYISRNFTEFWRRWHMTLSAWMKDYLYIPLGGNQVNSKLRLYLNLWIVFLLSGFWHGAEWNFIVWGLYNGLFLVIDRISNRKIGWLPTFLFVLIGWVIFRADSMGAAFIHIYKMFDFESISTLIQMPRFLYERQLSVLLFAAMLSFLPSSKKVRILVSKAELTLKKFSVVQTLLAILFFAFSLSIVLSSDLQSFIYFRF</sequence>
<dbReference type="InterPro" id="IPR028362">
    <property type="entry name" value="AlgI"/>
</dbReference>
<evidence type="ECO:0000313" key="11">
    <source>
        <dbReference type="EMBL" id="GLR16731.1"/>
    </source>
</evidence>
<dbReference type="GO" id="GO:0005886">
    <property type="term" value="C:plasma membrane"/>
    <property type="evidence" value="ECO:0007669"/>
    <property type="project" value="UniProtKB-SubCell"/>
</dbReference>
<comment type="similarity">
    <text evidence="2 9">Belongs to the membrane-bound acyltransferase family.</text>
</comment>
<gene>
    <name evidence="11" type="ORF">GCM10007940_13460</name>
</gene>
<dbReference type="EMBL" id="BSOH01000007">
    <property type="protein sequence ID" value="GLR16731.1"/>
    <property type="molecule type" value="Genomic_DNA"/>
</dbReference>
<proteinExistence type="inferred from homology"/>
<dbReference type="PIRSF" id="PIRSF016636">
    <property type="entry name" value="AlgI_DltB"/>
    <property type="match status" value="1"/>
</dbReference>
<keyword evidence="4 9" id="KW-0808">Transferase</keyword>
<dbReference type="Pfam" id="PF03062">
    <property type="entry name" value="MBOAT"/>
    <property type="match status" value="1"/>
</dbReference>
<keyword evidence="12" id="KW-1185">Reference proteome</keyword>
<dbReference type="InterPro" id="IPR004299">
    <property type="entry name" value="MBOAT_fam"/>
</dbReference>
<reference evidence="11" key="2">
    <citation type="submission" date="2023-01" db="EMBL/GenBank/DDBJ databases">
        <title>Draft genome sequence of Portibacter lacus strain NBRC 108769.</title>
        <authorList>
            <person name="Sun Q."/>
            <person name="Mori K."/>
        </authorList>
    </citation>
    <scope>NUCLEOTIDE SEQUENCE</scope>
    <source>
        <strain evidence="11">NBRC 108769</strain>
    </source>
</reference>
<dbReference type="AlphaFoldDB" id="A0AA37SPY1"/>
<keyword evidence="5 10" id="KW-0812">Transmembrane</keyword>
<feature type="transmembrane region" description="Helical" evidence="10">
    <location>
        <begin position="141"/>
        <end position="160"/>
    </location>
</feature>
<reference evidence="11" key="1">
    <citation type="journal article" date="2014" name="Int. J. Syst. Evol. Microbiol.">
        <title>Complete genome sequence of Corynebacterium casei LMG S-19264T (=DSM 44701T), isolated from a smear-ripened cheese.</title>
        <authorList>
            <consortium name="US DOE Joint Genome Institute (JGI-PGF)"/>
            <person name="Walter F."/>
            <person name="Albersmeier A."/>
            <person name="Kalinowski J."/>
            <person name="Ruckert C."/>
        </authorList>
    </citation>
    <scope>NUCLEOTIDE SEQUENCE</scope>
    <source>
        <strain evidence="11">NBRC 108769</strain>
    </source>
</reference>
<protein>
    <submittedName>
        <fullName evidence="11">Sugar O-acetyltransferase</fullName>
    </submittedName>
</protein>
<accession>A0AA37SPY1</accession>
<dbReference type="PANTHER" id="PTHR13285:SF23">
    <property type="entry name" value="TEICHOIC ACID D-ALANYLTRANSFERASE"/>
    <property type="match status" value="1"/>
</dbReference>
<feature type="transmembrane region" description="Helical" evidence="10">
    <location>
        <begin position="297"/>
        <end position="314"/>
    </location>
</feature>
<keyword evidence="8 9" id="KW-0012">Acyltransferase</keyword>
<feature type="transmembrane region" description="Helical" evidence="10">
    <location>
        <begin position="343"/>
        <end position="367"/>
    </location>
</feature>
<comment type="subcellular location">
    <subcellularLocation>
        <location evidence="1">Cell membrane</location>
        <topology evidence="1">Multi-pass membrane protein</topology>
    </subcellularLocation>
</comment>
<feature type="transmembrane region" description="Helical" evidence="10">
    <location>
        <begin position="387"/>
        <end position="405"/>
    </location>
</feature>
<feature type="transmembrane region" description="Helical" evidence="10">
    <location>
        <begin position="102"/>
        <end position="121"/>
    </location>
</feature>
<dbReference type="InterPro" id="IPR024194">
    <property type="entry name" value="Ac/AlaTfrase_AlgI/DltB"/>
</dbReference>
<feature type="transmembrane region" description="Helical" evidence="10">
    <location>
        <begin position="6"/>
        <end position="23"/>
    </location>
</feature>
<dbReference type="InterPro" id="IPR051085">
    <property type="entry name" value="MB_O-acyltransferase"/>
</dbReference>
<evidence type="ECO:0000256" key="7">
    <source>
        <dbReference type="ARBA" id="ARBA00023136"/>
    </source>
</evidence>
<evidence type="ECO:0000256" key="2">
    <source>
        <dbReference type="ARBA" id="ARBA00010323"/>
    </source>
</evidence>